<dbReference type="PANTHER" id="PTHR46797">
    <property type="entry name" value="HTH-TYPE TRANSCRIPTIONAL REGULATOR"/>
    <property type="match status" value="1"/>
</dbReference>
<protein>
    <submittedName>
        <fullName evidence="3">Helix-turn-helix</fullName>
    </submittedName>
</protein>
<evidence type="ECO:0000313" key="4">
    <source>
        <dbReference type="Proteomes" id="UP000184212"/>
    </source>
</evidence>
<dbReference type="CDD" id="cd00093">
    <property type="entry name" value="HTH_XRE"/>
    <property type="match status" value="1"/>
</dbReference>
<dbReference type="GO" id="GO:0005829">
    <property type="term" value="C:cytosol"/>
    <property type="evidence" value="ECO:0007669"/>
    <property type="project" value="TreeGrafter"/>
</dbReference>
<keyword evidence="4" id="KW-1185">Reference proteome</keyword>
<dbReference type="Pfam" id="PF01381">
    <property type="entry name" value="HTH_3"/>
    <property type="match status" value="1"/>
</dbReference>
<dbReference type="STRING" id="947013.SAMN04488109_4056"/>
<dbReference type="OrthoDB" id="680346at2"/>
<dbReference type="Proteomes" id="UP000184212">
    <property type="component" value="Unassembled WGS sequence"/>
</dbReference>
<evidence type="ECO:0000259" key="2">
    <source>
        <dbReference type="PROSITE" id="PS50943"/>
    </source>
</evidence>
<accession>A0A1M5TGV4</accession>
<evidence type="ECO:0000313" key="3">
    <source>
        <dbReference type="EMBL" id="SHH49583.1"/>
    </source>
</evidence>
<dbReference type="EMBL" id="FQWQ01000003">
    <property type="protein sequence ID" value="SHH49583.1"/>
    <property type="molecule type" value="Genomic_DNA"/>
</dbReference>
<organism evidence="3 4">
    <name type="scientific">Chryseolinea serpens</name>
    <dbReference type="NCBI Taxonomy" id="947013"/>
    <lineage>
        <taxon>Bacteria</taxon>
        <taxon>Pseudomonadati</taxon>
        <taxon>Bacteroidota</taxon>
        <taxon>Cytophagia</taxon>
        <taxon>Cytophagales</taxon>
        <taxon>Fulvivirgaceae</taxon>
        <taxon>Chryseolinea</taxon>
    </lineage>
</organism>
<reference evidence="3 4" key="1">
    <citation type="submission" date="2016-11" db="EMBL/GenBank/DDBJ databases">
        <authorList>
            <person name="Jaros S."/>
            <person name="Januszkiewicz K."/>
            <person name="Wedrychowicz H."/>
        </authorList>
    </citation>
    <scope>NUCLEOTIDE SEQUENCE [LARGE SCALE GENOMIC DNA]</scope>
    <source>
        <strain evidence="3 4">DSM 24574</strain>
    </source>
</reference>
<dbReference type="InterPro" id="IPR010982">
    <property type="entry name" value="Lambda_DNA-bd_dom_sf"/>
</dbReference>
<dbReference type="InterPro" id="IPR001387">
    <property type="entry name" value="Cro/C1-type_HTH"/>
</dbReference>
<sequence length="77" mass="8635">MTQNTKQRNLKKLAAFGNNLQRIRIEKGISQEDLADRANVAFSTINKVENGHLNTGVCTVFDLARALKVSPKDLFDF</sequence>
<dbReference type="AlphaFoldDB" id="A0A1M5TGV4"/>
<dbReference type="InterPro" id="IPR050807">
    <property type="entry name" value="TransReg_Diox_bact_type"/>
</dbReference>
<proteinExistence type="predicted"/>
<dbReference type="PROSITE" id="PS50943">
    <property type="entry name" value="HTH_CROC1"/>
    <property type="match status" value="1"/>
</dbReference>
<feature type="domain" description="HTH cro/C1-type" evidence="2">
    <location>
        <begin position="20"/>
        <end position="74"/>
    </location>
</feature>
<dbReference type="GO" id="GO:0003700">
    <property type="term" value="F:DNA-binding transcription factor activity"/>
    <property type="evidence" value="ECO:0007669"/>
    <property type="project" value="TreeGrafter"/>
</dbReference>
<dbReference type="PANTHER" id="PTHR46797:SF1">
    <property type="entry name" value="METHYLPHOSPHONATE SYNTHASE"/>
    <property type="match status" value="1"/>
</dbReference>
<dbReference type="GO" id="GO:0003677">
    <property type="term" value="F:DNA binding"/>
    <property type="evidence" value="ECO:0007669"/>
    <property type="project" value="UniProtKB-KW"/>
</dbReference>
<evidence type="ECO:0000256" key="1">
    <source>
        <dbReference type="ARBA" id="ARBA00023125"/>
    </source>
</evidence>
<dbReference type="SMART" id="SM00530">
    <property type="entry name" value="HTH_XRE"/>
    <property type="match status" value="1"/>
</dbReference>
<keyword evidence="1" id="KW-0238">DNA-binding</keyword>
<dbReference type="SUPFAM" id="SSF47413">
    <property type="entry name" value="lambda repressor-like DNA-binding domains"/>
    <property type="match status" value="1"/>
</dbReference>
<dbReference type="RefSeq" id="WP_073137647.1">
    <property type="nucleotide sequence ID" value="NZ_FQWQ01000003.1"/>
</dbReference>
<name>A0A1M5TGV4_9BACT</name>
<gene>
    <name evidence="3" type="ORF">SAMN04488109_4056</name>
</gene>
<dbReference type="Gene3D" id="1.10.260.40">
    <property type="entry name" value="lambda repressor-like DNA-binding domains"/>
    <property type="match status" value="1"/>
</dbReference>